<keyword evidence="2" id="KW-1185">Reference proteome</keyword>
<dbReference type="Proteomes" id="UP000582016">
    <property type="component" value="Unassembled WGS sequence"/>
</dbReference>
<comment type="caution">
    <text evidence="1">The sequence shown here is derived from an EMBL/GenBank/DDBJ whole genome shotgun (WGS) entry which is preliminary data.</text>
</comment>
<evidence type="ECO:0000313" key="2">
    <source>
        <dbReference type="Proteomes" id="UP000582016"/>
    </source>
</evidence>
<sequence length="376" mass="42926">MVSYQQFERDLATRDLFKNRITTLNGFREVLENSYFLALDTEHVAITSASDRVLHQVGLAFTKTLNSRHPPCLPRERGMIRPVRRLYHFVEDNNMEVLTFNFNTIQELGDGILRLGGFKGMPIRRAHRFGEERDKKLVLVGFGMGADWTYLSANFPAAIPFFSAWIDLGDIVMDITSSPPSQYPSLEFLIQTFGYWWKDIKSGRRCRREGNADNAGDDVVTTLALAQALLDKGNHSTLLFEHACFRIASAGKVRNFYDPAKCFVATIRSNGLLPINISTSIRIAREFIDFHPVGTGLFSIEVGYVTFRSQEELDYFLSCVNGMVLHTGETLSAQRYIQINTETPEDKKLKEEKRVMRNKKREADVEEVVELRDLFS</sequence>
<organism evidence="1 2">
    <name type="scientific">Fusarium phyllophilum</name>
    <dbReference type="NCBI Taxonomy" id="47803"/>
    <lineage>
        <taxon>Eukaryota</taxon>
        <taxon>Fungi</taxon>
        <taxon>Dikarya</taxon>
        <taxon>Ascomycota</taxon>
        <taxon>Pezizomycotina</taxon>
        <taxon>Sordariomycetes</taxon>
        <taxon>Hypocreomycetidae</taxon>
        <taxon>Hypocreales</taxon>
        <taxon>Nectriaceae</taxon>
        <taxon>Fusarium</taxon>
        <taxon>Fusarium fujikuroi species complex</taxon>
    </lineage>
</organism>
<evidence type="ECO:0000313" key="1">
    <source>
        <dbReference type="EMBL" id="KAF5570482.1"/>
    </source>
</evidence>
<dbReference type="EMBL" id="JAAOAQ010000038">
    <property type="protein sequence ID" value="KAF5570482.1"/>
    <property type="molecule type" value="Genomic_DNA"/>
</dbReference>
<reference evidence="1 2" key="1">
    <citation type="submission" date="2020-05" db="EMBL/GenBank/DDBJ databases">
        <title>Identification and distribution of gene clusters putatively required for synthesis of sphingolipid metabolism inhibitors in phylogenetically diverse species of the filamentous fungus Fusarium.</title>
        <authorList>
            <person name="Kim H.-S."/>
            <person name="Busman M."/>
            <person name="Brown D.W."/>
            <person name="Divon H."/>
            <person name="Uhlig S."/>
            <person name="Proctor R.H."/>
        </authorList>
    </citation>
    <scope>NUCLEOTIDE SEQUENCE [LARGE SCALE GENOMIC DNA]</scope>
    <source>
        <strain evidence="1 2">NRRL 13617</strain>
    </source>
</reference>
<gene>
    <name evidence="1" type="ORF">FPHYL_1158</name>
</gene>
<accession>A0A8H5KC87</accession>
<name>A0A8H5KC87_9HYPO</name>
<dbReference type="InterPro" id="IPR012337">
    <property type="entry name" value="RNaseH-like_sf"/>
</dbReference>
<protein>
    <submittedName>
        <fullName evidence="1">Uncharacterized protein</fullName>
    </submittedName>
</protein>
<dbReference type="OrthoDB" id="4669781at2759"/>
<proteinExistence type="predicted"/>
<dbReference type="AlphaFoldDB" id="A0A8H5KC87"/>
<dbReference type="SUPFAM" id="SSF53098">
    <property type="entry name" value="Ribonuclease H-like"/>
    <property type="match status" value="1"/>
</dbReference>